<dbReference type="RefSeq" id="WP_089530702.1">
    <property type="nucleotide sequence ID" value="NZ_CP022437.1"/>
</dbReference>
<dbReference type="GO" id="GO:0008081">
    <property type="term" value="F:phosphoric diester hydrolase activity"/>
    <property type="evidence" value="ECO:0007669"/>
    <property type="project" value="InterPro"/>
</dbReference>
<proteinExistence type="predicted"/>
<evidence type="ECO:0000313" key="2">
    <source>
        <dbReference type="EMBL" id="ASN04132.1"/>
    </source>
</evidence>
<accession>A0A221M929</accession>
<gene>
    <name evidence="2" type="ORF">CFK40_03485</name>
</gene>
<feature type="domain" description="GP-PDE" evidence="1">
    <location>
        <begin position="2"/>
        <end position="240"/>
    </location>
</feature>
<dbReference type="OrthoDB" id="384721at2"/>
<evidence type="ECO:0000313" key="3">
    <source>
        <dbReference type="Proteomes" id="UP000204391"/>
    </source>
</evidence>
<dbReference type="Proteomes" id="UP000204391">
    <property type="component" value="Chromosome"/>
</dbReference>
<dbReference type="PANTHER" id="PTHR46211:SF1">
    <property type="entry name" value="GLYCEROPHOSPHODIESTER PHOSPHODIESTERASE, CYTOPLASMIC"/>
    <property type="match status" value="1"/>
</dbReference>
<dbReference type="Gene3D" id="3.20.20.190">
    <property type="entry name" value="Phosphatidylinositol (PI) phosphodiesterase"/>
    <property type="match status" value="1"/>
</dbReference>
<dbReference type="AlphaFoldDB" id="A0A221M929"/>
<dbReference type="InterPro" id="IPR017946">
    <property type="entry name" value="PLC-like_Pdiesterase_TIM-brl"/>
</dbReference>
<dbReference type="KEGG" id="vne:CFK40_03485"/>
<dbReference type="PROSITE" id="PS51704">
    <property type="entry name" value="GP_PDE"/>
    <property type="match status" value="1"/>
</dbReference>
<dbReference type="SUPFAM" id="SSF51695">
    <property type="entry name" value="PLC-like phosphodiesterases"/>
    <property type="match status" value="1"/>
</dbReference>
<organism evidence="2 3">
    <name type="scientific">Virgibacillus necropolis</name>
    <dbReference type="NCBI Taxonomy" id="163877"/>
    <lineage>
        <taxon>Bacteria</taxon>
        <taxon>Bacillati</taxon>
        <taxon>Bacillota</taxon>
        <taxon>Bacilli</taxon>
        <taxon>Bacillales</taxon>
        <taxon>Bacillaceae</taxon>
        <taxon>Virgibacillus</taxon>
    </lineage>
</organism>
<protein>
    <submittedName>
        <fullName evidence="2">Glycerophosphodiester phosphodiesterase</fullName>
    </submittedName>
</protein>
<dbReference type="PANTHER" id="PTHR46211">
    <property type="entry name" value="GLYCEROPHOSPHORYL DIESTER PHOSPHODIESTERASE"/>
    <property type="match status" value="1"/>
</dbReference>
<keyword evidence="3" id="KW-1185">Reference proteome</keyword>
<dbReference type="EMBL" id="CP022437">
    <property type="protein sequence ID" value="ASN04132.1"/>
    <property type="molecule type" value="Genomic_DNA"/>
</dbReference>
<reference evidence="2 3" key="1">
    <citation type="journal article" date="2003" name="Int. J. Syst. Evol. Microbiol.">
        <title>Virgibacillus carmonensis sp. nov., Virgibacillus necropolis sp. nov. and Virgibacillus picturae sp. nov., three novel species isolated from deteriorated mural paintings, transfer of the species of the genus salibacillus to Virgibacillus, as Virgibacillus marismortui comb. nov. and Virgibacillus salexigens comb. nov., and emended description of the genus Virgibacillus.</title>
        <authorList>
            <person name="Heyrman J."/>
            <person name="Logan N.A."/>
            <person name="Busse H.J."/>
            <person name="Balcaen A."/>
            <person name="Lebbe L."/>
            <person name="Rodriguez-Diaz M."/>
            <person name="Swings J."/>
            <person name="De Vos P."/>
        </authorList>
    </citation>
    <scope>NUCLEOTIDE SEQUENCE [LARGE SCALE GENOMIC DNA]</scope>
    <source>
        <strain evidence="2 3">LMG 19488</strain>
    </source>
</reference>
<dbReference type="InterPro" id="IPR030395">
    <property type="entry name" value="GP_PDE_dom"/>
</dbReference>
<dbReference type="GO" id="GO:0006629">
    <property type="term" value="P:lipid metabolic process"/>
    <property type="evidence" value="ECO:0007669"/>
    <property type="project" value="InterPro"/>
</dbReference>
<dbReference type="Pfam" id="PF03009">
    <property type="entry name" value="GDPD"/>
    <property type="match status" value="1"/>
</dbReference>
<name>A0A221M929_9BACI</name>
<sequence length="251" mass="28831">MILNFAHRGSLTEAPENTLPAMEKAIEHNVKAIELDVQLTKDNRLIVVHDHNLTRYNKKTSGFIKDYTLETIKKIDVGSSFSRRYRGITLATLEEVLEMLPEDILLNIEIKNKPVAYEGIEDILIDCLHQYNRLDNVLISSFDHDALKIVQKRAPNIKLGLLFNQKFFKPWEYARNCGLTITSIHPNAKHTNKKLVTESHKLGYKVYPYTVNKVKMYNRLMDFGVDGVFSNNPKIFAHSANTTEKKAMKIS</sequence>
<evidence type="ECO:0000259" key="1">
    <source>
        <dbReference type="PROSITE" id="PS51704"/>
    </source>
</evidence>